<reference evidence="2" key="1">
    <citation type="submission" date="2022-11" db="UniProtKB">
        <authorList>
            <consortium name="WormBaseParasite"/>
        </authorList>
    </citation>
    <scope>IDENTIFICATION</scope>
</reference>
<dbReference type="AlphaFoldDB" id="A0A915I1A1"/>
<keyword evidence="1" id="KW-1185">Reference proteome</keyword>
<evidence type="ECO:0000313" key="1">
    <source>
        <dbReference type="Proteomes" id="UP000887565"/>
    </source>
</evidence>
<proteinExistence type="predicted"/>
<sequence>MTNLTAPQAETTCALLKTSLQVFVLSSILVKRTFDKQSLQLPICRKIKVADQAIVTTHGPVIITMESAFGEHMIKCVILNDDNNDQCIIGTNFLAYPNIQAILNFKDNYIEIQDIKLLLKVIAAVPPLMKLFLSGACDNVLEEIPDKERQWVTGKVFPSTHASVPDLMVQPLPNNQVATDFPIKTPIVNITNGMCPVLFVNNTPNSIKLRPNQLLAIAKHKLESIATLDDFHVATATSDCDLTDHQQAALNNSLPHHTDKQKLDFTLNKMTQKMHVSVAQKAKALGIL</sequence>
<dbReference type="WBParaSite" id="nRc.2.0.1.t07917-RA">
    <property type="protein sequence ID" value="nRc.2.0.1.t07917-RA"/>
    <property type="gene ID" value="nRc.2.0.1.g07917"/>
</dbReference>
<dbReference type="Proteomes" id="UP000887565">
    <property type="component" value="Unplaced"/>
</dbReference>
<evidence type="ECO:0000313" key="2">
    <source>
        <dbReference type="WBParaSite" id="nRc.2.0.1.t07917-RA"/>
    </source>
</evidence>
<accession>A0A915I1A1</accession>
<organism evidence="1 2">
    <name type="scientific">Romanomermis culicivorax</name>
    <name type="common">Nematode worm</name>
    <dbReference type="NCBI Taxonomy" id="13658"/>
    <lineage>
        <taxon>Eukaryota</taxon>
        <taxon>Metazoa</taxon>
        <taxon>Ecdysozoa</taxon>
        <taxon>Nematoda</taxon>
        <taxon>Enoplea</taxon>
        <taxon>Dorylaimia</taxon>
        <taxon>Mermithida</taxon>
        <taxon>Mermithoidea</taxon>
        <taxon>Mermithidae</taxon>
        <taxon>Romanomermis</taxon>
    </lineage>
</organism>
<protein>
    <submittedName>
        <fullName evidence="2">Uncharacterized protein</fullName>
    </submittedName>
</protein>
<name>A0A915I1A1_ROMCU</name>